<dbReference type="EC" id="2.6.1.9" evidence="11"/>
<comment type="subunit">
    <text evidence="4 11">Homodimer.</text>
</comment>
<comment type="pathway">
    <text evidence="2 11">Amino-acid biosynthesis; L-histidine biosynthesis; L-histidine from 5-phospho-alpha-D-ribose 1-diphosphate: step 7/9.</text>
</comment>
<dbReference type="Pfam" id="PF00155">
    <property type="entry name" value="Aminotran_1_2"/>
    <property type="match status" value="1"/>
</dbReference>
<dbReference type="NCBIfam" id="TIGR01141">
    <property type="entry name" value="hisC"/>
    <property type="match status" value="1"/>
</dbReference>
<evidence type="ECO:0000256" key="7">
    <source>
        <dbReference type="ARBA" id="ARBA00022679"/>
    </source>
</evidence>
<dbReference type="GO" id="GO:0030170">
    <property type="term" value="F:pyridoxal phosphate binding"/>
    <property type="evidence" value="ECO:0007669"/>
    <property type="project" value="InterPro"/>
</dbReference>
<keyword evidence="5 11" id="KW-0032">Aminotransferase</keyword>
<sequence>MSNTRIRPDIRDFEPYVAGRSIDEIKAAYQLTSVIKLASNENPLGTSPVVQDVICKNASLAFRYAQAGNPVLRKALAEHLGIADTCIVCGNGSDEIIDLLIRVMARPGVDNVVAFDPCFSMYKVQSKLCGVAFRQAPLNRDFSFSWDGLLQIMDERTRIVFVTNPDNPSGYAAPASEILDLARRIPEQATLVVDEAYIDFSDPLETYSMLRLFENASNIVLLRTFSKLFGLAGLRLGYGIMPPDLADYLMRTRPPFSVNILAEKAGIAAINDTPFIEATRTTVLKGKEQLVRGMEACGCKVYPSQANFLLVKPPVDPARVCDALLRKGIIVRPLGSYGLDDCFRVSVGNAEENERFLHALGEVVHGS</sequence>
<evidence type="ECO:0000256" key="11">
    <source>
        <dbReference type="HAMAP-Rule" id="MF_01023"/>
    </source>
</evidence>
<comment type="caution">
    <text evidence="13">The sequence shown here is derived from an EMBL/GenBank/DDBJ whole genome shotgun (WGS) entry which is preliminary data.</text>
</comment>
<evidence type="ECO:0000256" key="4">
    <source>
        <dbReference type="ARBA" id="ARBA00011738"/>
    </source>
</evidence>
<dbReference type="GO" id="GO:0000105">
    <property type="term" value="P:L-histidine biosynthetic process"/>
    <property type="evidence" value="ECO:0007669"/>
    <property type="project" value="UniProtKB-UniRule"/>
</dbReference>
<dbReference type="Gene3D" id="3.90.1150.10">
    <property type="entry name" value="Aspartate Aminotransferase, domain 1"/>
    <property type="match status" value="1"/>
</dbReference>
<dbReference type="Gene3D" id="3.40.640.10">
    <property type="entry name" value="Type I PLP-dependent aspartate aminotransferase-like (Major domain)"/>
    <property type="match status" value="1"/>
</dbReference>
<keyword evidence="14" id="KW-1185">Reference proteome</keyword>
<keyword evidence="7 11" id="KW-0808">Transferase</keyword>
<dbReference type="HAMAP" id="MF_01023">
    <property type="entry name" value="HisC_aminotrans_2"/>
    <property type="match status" value="1"/>
</dbReference>
<comment type="similarity">
    <text evidence="3 11">Belongs to the class-II pyridoxal-phosphate-dependent aminotransferase family. Histidinol-phosphate aminotransferase subfamily.</text>
</comment>
<accession>A0A194AK39</accession>
<dbReference type="Proteomes" id="UP000095200">
    <property type="component" value="Unassembled WGS sequence"/>
</dbReference>
<dbReference type="RefSeq" id="WP_069859930.1">
    <property type="nucleotide sequence ID" value="NZ_BDFE01000020.1"/>
</dbReference>
<evidence type="ECO:0000256" key="3">
    <source>
        <dbReference type="ARBA" id="ARBA00007970"/>
    </source>
</evidence>
<keyword evidence="6 11" id="KW-0028">Amino-acid biosynthesis</keyword>
<dbReference type="InterPro" id="IPR004839">
    <property type="entry name" value="Aminotransferase_I/II_large"/>
</dbReference>
<dbReference type="InterPro" id="IPR005861">
    <property type="entry name" value="HisP_aminotrans"/>
</dbReference>
<dbReference type="InterPro" id="IPR015421">
    <property type="entry name" value="PyrdxlP-dep_Trfase_major"/>
</dbReference>
<keyword evidence="9 11" id="KW-0368">Histidine biosynthesis</keyword>
<comment type="cofactor">
    <cofactor evidence="1 11">
        <name>pyridoxal 5'-phosphate</name>
        <dbReference type="ChEBI" id="CHEBI:597326"/>
    </cofactor>
</comment>
<evidence type="ECO:0000256" key="6">
    <source>
        <dbReference type="ARBA" id="ARBA00022605"/>
    </source>
</evidence>
<protein>
    <recommendedName>
        <fullName evidence="11">Histidinol-phosphate aminotransferase</fullName>
        <ecNumber evidence="11">2.6.1.9</ecNumber>
    </recommendedName>
    <alternativeName>
        <fullName evidence="11">Imidazole acetol-phosphate transaminase</fullName>
    </alternativeName>
</protein>
<proteinExistence type="inferred from homology"/>
<dbReference type="PANTHER" id="PTHR43643:SF6">
    <property type="entry name" value="HISTIDINOL-PHOSPHATE AMINOTRANSFERASE"/>
    <property type="match status" value="1"/>
</dbReference>
<dbReference type="CDD" id="cd00609">
    <property type="entry name" value="AAT_like"/>
    <property type="match status" value="1"/>
</dbReference>
<dbReference type="InterPro" id="IPR015422">
    <property type="entry name" value="PyrdxlP-dep_Trfase_small"/>
</dbReference>
<dbReference type="STRING" id="1592317.DPF_2409"/>
<dbReference type="InterPro" id="IPR050106">
    <property type="entry name" value="HistidinolP_aminotransfase"/>
</dbReference>
<dbReference type="PANTHER" id="PTHR43643">
    <property type="entry name" value="HISTIDINOL-PHOSPHATE AMINOTRANSFERASE 2"/>
    <property type="match status" value="1"/>
</dbReference>
<evidence type="ECO:0000256" key="5">
    <source>
        <dbReference type="ARBA" id="ARBA00022576"/>
    </source>
</evidence>
<evidence type="ECO:0000313" key="13">
    <source>
        <dbReference type="EMBL" id="GAU09678.1"/>
    </source>
</evidence>
<dbReference type="GO" id="GO:0004400">
    <property type="term" value="F:histidinol-phosphate transaminase activity"/>
    <property type="evidence" value="ECO:0007669"/>
    <property type="project" value="UniProtKB-UniRule"/>
</dbReference>
<evidence type="ECO:0000256" key="8">
    <source>
        <dbReference type="ARBA" id="ARBA00022898"/>
    </source>
</evidence>
<dbReference type="AlphaFoldDB" id="A0A194AK39"/>
<keyword evidence="8 11" id="KW-0663">Pyridoxal phosphate</keyword>
<gene>
    <name evidence="11" type="primary">hisC</name>
    <name evidence="13" type="ORF">DPF_2409</name>
</gene>
<organism evidence="13 14">
    <name type="scientific">Desulfoplanes formicivorans</name>
    <dbReference type="NCBI Taxonomy" id="1592317"/>
    <lineage>
        <taxon>Bacteria</taxon>
        <taxon>Pseudomonadati</taxon>
        <taxon>Thermodesulfobacteriota</taxon>
        <taxon>Desulfovibrionia</taxon>
        <taxon>Desulfovibrionales</taxon>
        <taxon>Desulfoplanaceae</taxon>
        <taxon>Desulfoplanes</taxon>
    </lineage>
</organism>
<dbReference type="EMBL" id="BDFE01000020">
    <property type="protein sequence ID" value="GAU09678.1"/>
    <property type="molecule type" value="Genomic_DNA"/>
</dbReference>
<evidence type="ECO:0000256" key="9">
    <source>
        <dbReference type="ARBA" id="ARBA00023102"/>
    </source>
</evidence>
<reference evidence="14" key="1">
    <citation type="submission" date="2016-06" db="EMBL/GenBank/DDBJ databases">
        <title>Draft genome sequence of Desulfoplanes formicivorans strain Pf12B.</title>
        <authorList>
            <person name="Watanabe M."/>
            <person name="Kojima H."/>
            <person name="Fukui M."/>
        </authorList>
    </citation>
    <scope>NUCLEOTIDE SEQUENCE [LARGE SCALE GENOMIC DNA]</scope>
    <source>
        <strain evidence="14">Pf12B</strain>
    </source>
</reference>
<dbReference type="SUPFAM" id="SSF53383">
    <property type="entry name" value="PLP-dependent transferases"/>
    <property type="match status" value="1"/>
</dbReference>
<evidence type="ECO:0000256" key="2">
    <source>
        <dbReference type="ARBA" id="ARBA00005011"/>
    </source>
</evidence>
<evidence type="ECO:0000256" key="1">
    <source>
        <dbReference type="ARBA" id="ARBA00001933"/>
    </source>
</evidence>
<evidence type="ECO:0000259" key="12">
    <source>
        <dbReference type="Pfam" id="PF00155"/>
    </source>
</evidence>
<comment type="catalytic activity">
    <reaction evidence="10 11">
        <text>L-histidinol phosphate + 2-oxoglutarate = 3-(imidazol-4-yl)-2-oxopropyl phosphate + L-glutamate</text>
        <dbReference type="Rhea" id="RHEA:23744"/>
        <dbReference type="ChEBI" id="CHEBI:16810"/>
        <dbReference type="ChEBI" id="CHEBI:29985"/>
        <dbReference type="ChEBI" id="CHEBI:57766"/>
        <dbReference type="ChEBI" id="CHEBI:57980"/>
        <dbReference type="EC" id="2.6.1.9"/>
    </reaction>
</comment>
<feature type="modified residue" description="N6-(pyridoxal phosphate)lysine" evidence="11">
    <location>
        <position position="227"/>
    </location>
</feature>
<dbReference type="UniPathway" id="UPA00031">
    <property type="reaction ID" value="UER00012"/>
</dbReference>
<evidence type="ECO:0000256" key="10">
    <source>
        <dbReference type="ARBA" id="ARBA00047481"/>
    </source>
</evidence>
<evidence type="ECO:0000313" key="14">
    <source>
        <dbReference type="Proteomes" id="UP000095200"/>
    </source>
</evidence>
<dbReference type="InterPro" id="IPR015424">
    <property type="entry name" value="PyrdxlP-dep_Trfase"/>
</dbReference>
<name>A0A194AK39_9BACT</name>
<dbReference type="OrthoDB" id="9813612at2"/>
<feature type="domain" description="Aminotransferase class I/classII large" evidence="12">
    <location>
        <begin position="33"/>
        <end position="360"/>
    </location>
</feature>